<name>A0A814EBY8_9BILA</name>
<reference evidence="3" key="1">
    <citation type="submission" date="2021-02" db="EMBL/GenBank/DDBJ databases">
        <authorList>
            <person name="Nowell W R."/>
        </authorList>
    </citation>
    <scope>NUCLEOTIDE SEQUENCE</scope>
</reference>
<accession>A0A814EBY8</accession>
<comment type="caution">
    <text evidence="3">The sequence shown here is derived from an EMBL/GenBank/DDBJ whole genome shotgun (WGS) entry which is preliminary data.</text>
</comment>
<dbReference type="EMBL" id="CAJNOL010000255">
    <property type="protein sequence ID" value="CAF0965910.1"/>
    <property type="molecule type" value="Genomic_DNA"/>
</dbReference>
<comment type="caution">
    <text evidence="1">Lacks conserved residue(s) required for the propagation of feature annotation.</text>
</comment>
<evidence type="ECO:0000256" key="1">
    <source>
        <dbReference type="PROSITE-ProRule" id="PRU00152"/>
    </source>
</evidence>
<protein>
    <recommendedName>
        <fullName evidence="2">PLAT domain-containing protein</fullName>
    </recommendedName>
</protein>
<dbReference type="AlphaFoldDB" id="A0A814EBY8"/>
<dbReference type="InterPro" id="IPR036392">
    <property type="entry name" value="PLAT/LH2_dom_sf"/>
</dbReference>
<evidence type="ECO:0000259" key="2">
    <source>
        <dbReference type="PROSITE" id="PS50095"/>
    </source>
</evidence>
<keyword evidence="4" id="KW-1185">Reference proteome</keyword>
<evidence type="ECO:0000313" key="4">
    <source>
        <dbReference type="Proteomes" id="UP000663870"/>
    </source>
</evidence>
<sequence length="76" mass="9351">MLFILISILFIILYSFSEEWIIHIYIYIYTHTGNEHLAGTDSNIFLRLFNSKYSYTHKYKLKHDDWKYYFSIEKSI</sequence>
<dbReference type="SUPFAM" id="SSF49723">
    <property type="entry name" value="Lipase/lipooxygenase domain (PLAT/LH2 domain)"/>
    <property type="match status" value="1"/>
</dbReference>
<organism evidence="3 4">
    <name type="scientific">Rotaria sordida</name>
    <dbReference type="NCBI Taxonomy" id="392033"/>
    <lineage>
        <taxon>Eukaryota</taxon>
        <taxon>Metazoa</taxon>
        <taxon>Spiralia</taxon>
        <taxon>Gnathifera</taxon>
        <taxon>Rotifera</taxon>
        <taxon>Eurotatoria</taxon>
        <taxon>Bdelloidea</taxon>
        <taxon>Philodinida</taxon>
        <taxon>Philodinidae</taxon>
        <taxon>Rotaria</taxon>
    </lineage>
</organism>
<dbReference type="InterPro" id="IPR001024">
    <property type="entry name" value="PLAT/LH2_dom"/>
</dbReference>
<feature type="domain" description="PLAT" evidence="2">
    <location>
        <begin position="24"/>
        <end position="76"/>
    </location>
</feature>
<evidence type="ECO:0000313" key="3">
    <source>
        <dbReference type="EMBL" id="CAF0965910.1"/>
    </source>
</evidence>
<gene>
    <name evidence="3" type="ORF">JXQ802_LOCUS12417</name>
</gene>
<dbReference type="Proteomes" id="UP000663870">
    <property type="component" value="Unassembled WGS sequence"/>
</dbReference>
<proteinExistence type="predicted"/>
<dbReference type="PROSITE" id="PS50095">
    <property type="entry name" value="PLAT"/>
    <property type="match status" value="1"/>
</dbReference>